<organism evidence="2 3">
    <name type="scientific">Rhododendron simsii</name>
    <name type="common">Sims's rhododendron</name>
    <dbReference type="NCBI Taxonomy" id="118357"/>
    <lineage>
        <taxon>Eukaryota</taxon>
        <taxon>Viridiplantae</taxon>
        <taxon>Streptophyta</taxon>
        <taxon>Embryophyta</taxon>
        <taxon>Tracheophyta</taxon>
        <taxon>Spermatophyta</taxon>
        <taxon>Magnoliopsida</taxon>
        <taxon>eudicotyledons</taxon>
        <taxon>Gunneridae</taxon>
        <taxon>Pentapetalae</taxon>
        <taxon>asterids</taxon>
        <taxon>Ericales</taxon>
        <taxon>Ericaceae</taxon>
        <taxon>Ericoideae</taxon>
        <taxon>Rhodoreae</taxon>
        <taxon>Rhododendron</taxon>
    </lineage>
</organism>
<dbReference type="EMBL" id="WJXA01000011">
    <property type="protein sequence ID" value="KAF7127461.1"/>
    <property type="molecule type" value="Genomic_DNA"/>
</dbReference>
<protein>
    <submittedName>
        <fullName evidence="2">Uncharacterized protein</fullName>
    </submittedName>
</protein>
<feature type="region of interest" description="Disordered" evidence="1">
    <location>
        <begin position="80"/>
        <end position="100"/>
    </location>
</feature>
<sequence>MTDKKIEAQAAKINVLAESMAALATIVHNLQGSPPQAPPPPPPARWMEKAVQTEIYFTKERQGRTMMNLQPQHVEQIEEEITQPKRSLPNHTIATNVNPS</sequence>
<name>A0A834GA32_RHOSS</name>
<dbReference type="AlphaFoldDB" id="A0A834GA32"/>
<accession>A0A834GA32</accession>
<evidence type="ECO:0000313" key="2">
    <source>
        <dbReference type="EMBL" id="KAF7127461.1"/>
    </source>
</evidence>
<comment type="caution">
    <text evidence="2">The sequence shown here is derived from an EMBL/GenBank/DDBJ whole genome shotgun (WGS) entry which is preliminary data.</text>
</comment>
<proteinExistence type="predicted"/>
<evidence type="ECO:0000256" key="1">
    <source>
        <dbReference type="SAM" id="MobiDB-lite"/>
    </source>
</evidence>
<gene>
    <name evidence="2" type="ORF">RHSIM_Rhsim11G0007700</name>
</gene>
<reference evidence="2" key="1">
    <citation type="submission" date="2019-11" db="EMBL/GenBank/DDBJ databases">
        <authorList>
            <person name="Liu Y."/>
            <person name="Hou J."/>
            <person name="Li T.-Q."/>
            <person name="Guan C.-H."/>
            <person name="Wu X."/>
            <person name="Wu H.-Z."/>
            <person name="Ling F."/>
            <person name="Zhang R."/>
            <person name="Shi X.-G."/>
            <person name="Ren J.-P."/>
            <person name="Chen E.-F."/>
            <person name="Sun J.-M."/>
        </authorList>
    </citation>
    <scope>NUCLEOTIDE SEQUENCE</scope>
    <source>
        <strain evidence="2">Adult_tree_wgs_1</strain>
        <tissue evidence="2">Leaves</tissue>
    </source>
</reference>
<evidence type="ECO:0000313" key="3">
    <source>
        <dbReference type="Proteomes" id="UP000626092"/>
    </source>
</evidence>
<dbReference type="OrthoDB" id="1784006at2759"/>
<dbReference type="Proteomes" id="UP000626092">
    <property type="component" value="Unassembled WGS sequence"/>
</dbReference>
<feature type="compositionally biased region" description="Polar residues" evidence="1">
    <location>
        <begin position="89"/>
        <end position="100"/>
    </location>
</feature>
<keyword evidence="3" id="KW-1185">Reference proteome</keyword>